<name>A0A6A6TEA1_9PLEO</name>
<dbReference type="EMBL" id="MU004316">
    <property type="protein sequence ID" value="KAF2658325.1"/>
    <property type="molecule type" value="Genomic_DNA"/>
</dbReference>
<organism evidence="3 4">
    <name type="scientific">Lophiostoma macrostomum CBS 122681</name>
    <dbReference type="NCBI Taxonomy" id="1314788"/>
    <lineage>
        <taxon>Eukaryota</taxon>
        <taxon>Fungi</taxon>
        <taxon>Dikarya</taxon>
        <taxon>Ascomycota</taxon>
        <taxon>Pezizomycotina</taxon>
        <taxon>Dothideomycetes</taxon>
        <taxon>Pleosporomycetidae</taxon>
        <taxon>Pleosporales</taxon>
        <taxon>Lophiostomataceae</taxon>
        <taxon>Lophiostoma</taxon>
    </lineage>
</organism>
<feature type="region of interest" description="Disordered" evidence="2">
    <location>
        <begin position="158"/>
        <end position="177"/>
    </location>
</feature>
<feature type="non-terminal residue" evidence="3">
    <location>
        <position position="1"/>
    </location>
</feature>
<dbReference type="Proteomes" id="UP000799324">
    <property type="component" value="Unassembled WGS sequence"/>
</dbReference>
<evidence type="ECO:0000256" key="1">
    <source>
        <dbReference type="SAM" id="Coils"/>
    </source>
</evidence>
<proteinExistence type="predicted"/>
<reference evidence="3" key="1">
    <citation type="journal article" date="2020" name="Stud. Mycol.">
        <title>101 Dothideomycetes genomes: a test case for predicting lifestyles and emergence of pathogens.</title>
        <authorList>
            <person name="Haridas S."/>
            <person name="Albert R."/>
            <person name="Binder M."/>
            <person name="Bloem J."/>
            <person name="Labutti K."/>
            <person name="Salamov A."/>
            <person name="Andreopoulos B."/>
            <person name="Baker S."/>
            <person name="Barry K."/>
            <person name="Bills G."/>
            <person name="Bluhm B."/>
            <person name="Cannon C."/>
            <person name="Castanera R."/>
            <person name="Culley D."/>
            <person name="Daum C."/>
            <person name="Ezra D."/>
            <person name="Gonzalez J."/>
            <person name="Henrissat B."/>
            <person name="Kuo A."/>
            <person name="Liang C."/>
            <person name="Lipzen A."/>
            <person name="Lutzoni F."/>
            <person name="Magnuson J."/>
            <person name="Mondo S."/>
            <person name="Nolan M."/>
            <person name="Ohm R."/>
            <person name="Pangilinan J."/>
            <person name="Park H.-J."/>
            <person name="Ramirez L."/>
            <person name="Alfaro M."/>
            <person name="Sun H."/>
            <person name="Tritt A."/>
            <person name="Yoshinaga Y."/>
            <person name="Zwiers L.-H."/>
            <person name="Turgeon B."/>
            <person name="Goodwin S."/>
            <person name="Spatafora J."/>
            <person name="Crous P."/>
            <person name="Grigoriev I."/>
        </authorList>
    </citation>
    <scope>NUCLEOTIDE SEQUENCE</scope>
    <source>
        <strain evidence="3">CBS 122681</strain>
    </source>
</reference>
<sequence>LIARLRYDRNQWRTRSLLQDTHISTLTNRLRATKSRVTELTSENTELNSRLNAALVTGNTLLKSFKEVVHKNNTLDDELDEKTRTIARLRKSERAKGKVWQRNLTLKALLHSRQDASPAPENEKGGMHDTLLEALAAANERIAELEGAGEQLLEALDKEQDSDGDASSVEGDEGCGVGRTEAELRFRNVLEDEGFREAKELWVGLL</sequence>
<gene>
    <name evidence="3" type="ORF">K491DRAFT_575914</name>
</gene>
<dbReference type="OrthoDB" id="3782133at2759"/>
<accession>A0A6A6TEA1</accession>
<feature type="coiled-coil region" evidence="1">
    <location>
        <begin position="23"/>
        <end position="92"/>
    </location>
</feature>
<feature type="non-terminal residue" evidence="3">
    <location>
        <position position="206"/>
    </location>
</feature>
<keyword evidence="4" id="KW-1185">Reference proteome</keyword>
<dbReference type="AlphaFoldDB" id="A0A6A6TEA1"/>
<evidence type="ECO:0000313" key="3">
    <source>
        <dbReference type="EMBL" id="KAF2658325.1"/>
    </source>
</evidence>
<evidence type="ECO:0000313" key="4">
    <source>
        <dbReference type="Proteomes" id="UP000799324"/>
    </source>
</evidence>
<protein>
    <submittedName>
        <fullName evidence="3">Uncharacterized protein</fullName>
    </submittedName>
</protein>
<keyword evidence="1" id="KW-0175">Coiled coil</keyword>
<evidence type="ECO:0000256" key="2">
    <source>
        <dbReference type="SAM" id="MobiDB-lite"/>
    </source>
</evidence>